<dbReference type="EMBL" id="AGWY01000007">
    <property type="protein sequence ID" value="EKS37745.1"/>
    <property type="molecule type" value="Genomic_DNA"/>
</dbReference>
<protein>
    <submittedName>
        <fullName evidence="2">Uncharacterized protein</fullName>
    </submittedName>
</protein>
<name>K8PDW4_9BRAD</name>
<accession>K8PDW4</accession>
<dbReference type="HOGENOM" id="CLU_2839918_0_0_5"/>
<keyword evidence="1" id="KW-0472">Membrane</keyword>
<reference evidence="2 3" key="1">
    <citation type="submission" date="2012-04" db="EMBL/GenBank/DDBJ databases">
        <title>The Genome Sequence of Afipia clevelandensis ATCC 49720.</title>
        <authorList>
            <consortium name="The Broad Institute Genome Sequencing Platform"/>
            <person name="Earl A."/>
            <person name="Ward D."/>
            <person name="Feldgarden M."/>
            <person name="Gevers D."/>
            <person name="Huys G."/>
            <person name="Walker B."/>
            <person name="Young S.K."/>
            <person name="Zeng Q."/>
            <person name="Gargeya S."/>
            <person name="Fitzgerald M."/>
            <person name="Haas B."/>
            <person name="Abouelleil A."/>
            <person name="Alvarado L."/>
            <person name="Arachchi H.M."/>
            <person name="Berlin A."/>
            <person name="Chapman S.B."/>
            <person name="Goldberg J."/>
            <person name="Griggs A."/>
            <person name="Gujja S."/>
            <person name="Hansen M."/>
            <person name="Howarth C."/>
            <person name="Imamovic A."/>
            <person name="Larimer J."/>
            <person name="McCowen C."/>
            <person name="Montmayeur A."/>
            <person name="Murphy C."/>
            <person name="Neiman D."/>
            <person name="Pearson M."/>
            <person name="Priest M."/>
            <person name="Roberts A."/>
            <person name="Saif S."/>
            <person name="Shea T."/>
            <person name="Sisk P."/>
            <person name="Sykes S."/>
            <person name="Wortman J."/>
            <person name="Nusbaum C."/>
            <person name="Birren B."/>
        </authorList>
    </citation>
    <scope>NUCLEOTIDE SEQUENCE [LARGE SCALE GENOMIC DNA]</scope>
    <source>
        <strain evidence="2 3">ATCC 49720</strain>
    </source>
</reference>
<keyword evidence="3" id="KW-1185">Reference proteome</keyword>
<evidence type="ECO:0000313" key="2">
    <source>
        <dbReference type="EMBL" id="EKS37745.1"/>
    </source>
</evidence>
<evidence type="ECO:0000313" key="3">
    <source>
        <dbReference type="Proteomes" id="UP000001095"/>
    </source>
</evidence>
<evidence type="ECO:0000256" key="1">
    <source>
        <dbReference type="SAM" id="Phobius"/>
    </source>
</evidence>
<feature type="transmembrane region" description="Helical" evidence="1">
    <location>
        <begin position="6"/>
        <end position="23"/>
    </location>
</feature>
<keyword evidence="1" id="KW-1133">Transmembrane helix</keyword>
<dbReference type="AlphaFoldDB" id="K8PDW4"/>
<organism evidence="2 3">
    <name type="scientific">Afipia clevelandensis ATCC 49720</name>
    <dbReference type="NCBI Taxonomy" id="883079"/>
    <lineage>
        <taxon>Bacteria</taxon>
        <taxon>Pseudomonadati</taxon>
        <taxon>Pseudomonadota</taxon>
        <taxon>Alphaproteobacteria</taxon>
        <taxon>Hyphomicrobiales</taxon>
        <taxon>Nitrobacteraceae</taxon>
        <taxon>Afipia</taxon>
    </lineage>
</organism>
<sequence>MKVALLIAGVIVIWIGFVCLQILNTLPKPRAPAVVVPYCVSETLRFRDGGAVYQPCTDVDRYEYT</sequence>
<keyword evidence="1" id="KW-0812">Transmembrane</keyword>
<dbReference type="Proteomes" id="UP000001095">
    <property type="component" value="Unassembled WGS sequence"/>
</dbReference>
<dbReference type="PATRIC" id="fig|883079.3.peg.1730"/>
<comment type="caution">
    <text evidence="2">The sequence shown here is derived from an EMBL/GenBank/DDBJ whole genome shotgun (WGS) entry which is preliminary data.</text>
</comment>
<gene>
    <name evidence="2" type="ORF">HMPREF9696_01695</name>
</gene>
<proteinExistence type="predicted"/>